<feature type="chain" id="PRO_5042233418" evidence="1">
    <location>
        <begin position="27"/>
        <end position="137"/>
    </location>
</feature>
<feature type="signal peptide" evidence="1">
    <location>
        <begin position="1"/>
        <end position="26"/>
    </location>
</feature>
<dbReference type="EMBL" id="JAIFRP010000045">
    <property type="protein sequence ID" value="KAK2581077.1"/>
    <property type="molecule type" value="Genomic_DNA"/>
</dbReference>
<comment type="caution">
    <text evidence="2">The sequence shown here is derived from an EMBL/GenBank/DDBJ whole genome shotgun (WGS) entry which is preliminary data.</text>
</comment>
<protein>
    <submittedName>
        <fullName evidence="2">Uncharacterized protein</fullName>
    </submittedName>
</protein>
<evidence type="ECO:0000313" key="2">
    <source>
        <dbReference type="EMBL" id="KAK2581077.1"/>
    </source>
</evidence>
<evidence type="ECO:0000313" key="3">
    <source>
        <dbReference type="Proteomes" id="UP001258017"/>
    </source>
</evidence>
<keyword evidence="3" id="KW-1185">Reference proteome</keyword>
<dbReference type="Proteomes" id="UP001258017">
    <property type="component" value="Unassembled WGS sequence"/>
</dbReference>
<accession>A0AAD9RJS8</accession>
<evidence type="ECO:0000256" key="1">
    <source>
        <dbReference type="SAM" id="SignalP"/>
    </source>
</evidence>
<gene>
    <name evidence="2" type="ORF">KPH14_006119</name>
</gene>
<name>A0AAD9RJS8_9HYME</name>
<reference evidence="2" key="1">
    <citation type="submission" date="2021-08" db="EMBL/GenBank/DDBJ databases">
        <authorList>
            <person name="Misof B."/>
            <person name="Oliver O."/>
            <person name="Podsiadlowski L."/>
            <person name="Donath A."/>
            <person name="Peters R."/>
            <person name="Mayer C."/>
            <person name="Rust J."/>
            <person name="Gunkel S."/>
            <person name="Lesny P."/>
            <person name="Martin S."/>
            <person name="Oeyen J.P."/>
            <person name="Petersen M."/>
            <person name="Panagiotis P."/>
            <person name="Wilbrandt J."/>
            <person name="Tanja T."/>
        </authorList>
    </citation>
    <scope>NUCLEOTIDE SEQUENCE</scope>
    <source>
        <strain evidence="2">GBR_01_08_01A</strain>
        <tissue evidence="2">Thorax + abdomen</tissue>
    </source>
</reference>
<dbReference type="AlphaFoldDB" id="A0AAD9RJS8"/>
<proteinExistence type="predicted"/>
<keyword evidence="1" id="KW-0732">Signal</keyword>
<reference evidence="2" key="2">
    <citation type="journal article" date="2023" name="Commun. Biol.">
        <title>Intrasexual cuticular hydrocarbon dimorphism in a wasp sheds light on hydrocarbon biosynthesis genes in Hymenoptera.</title>
        <authorList>
            <person name="Moris V.C."/>
            <person name="Podsiadlowski L."/>
            <person name="Martin S."/>
            <person name="Oeyen J.P."/>
            <person name="Donath A."/>
            <person name="Petersen M."/>
            <person name="Wilbrandt J."/>
            <person name="Misof B."/>
            <person name="Liedtke D."/>
            <person name="Thamm M."/>
            <person name="Scheiner R."/>
            <person name="Schmitt T."/>
            <person name="Niehuis O."/>
        </authorList>
    </citation>
    <scope>NUCLEOTIDE SEQUENCE</scope>
    <source>
        <strain evidence="2">GBR_01_08_01A</strain>
    </source>
</reference>
<sequence>MVCRWLAVPLLSGFLLFIEVIAVGQGTFARDQKILESVTGNHNVSGAPSFDLNVPRNVTTAVGQTAFLHCRVHHMGDKEFARAARQADVVVSESALCNFLERPTIARSPRKTLTALTREERLRGVRVAATLLLVVLG</sequence>
<organism evidence="2 3">
    <name type="scientific">Odynerus spinipes</name>
    <dbReference type="NCBI Taxonomy" id="1348599"/>
    <lineage>
        <taxon>Eukaryota</taxon>
        <taxon>Metazoa</taxon>
        <taxon>Ecdysozoa</taxon>
        <taxon>Arthropoda</taxon>
        <taxon>Hexapoda</taxon>
        <taxon>Insecta</taxon>
        <taxon>Pterygota</taxon>
        <taxon>Neoptera</taxon>
        <taxon>Endopterygota</taxon>
        <taxon>Hymenoptera</taxon>
        <taxon>Apocrita</taxon>
        <taxon>Aculeata</taxon>
        <taxon>Vespoidea</taxon>
        <taxon>Vespidae</taxon>
        <taxon>Eumeninae</taxon>
        <taxon>Odynerus</taxon>
    </lineage>
</organism>